<evidence type="ECO:0000259" key="2">
    <source>
        <dbReference type="Pfam" id="PF18942"/>
    </source>
</evidence>
<dbReference type="RefSeq" id="WP_119053760.1">
    <property type="nucleotide sequence ID" value="NZ_CP032157.1"/>
</dbReference>
<gene>
    <name evidence="3" type="ORF">D3H65_29575</name>
</gene>
<keyword evidence="1" id="KW-0732">Signal</keyword>
<feature type="signal peptide" evidence="1">
    <location>
        <begin position="1"/>
        <end position="18"/>
    </location>
</feature>
<dbReference type="Pfam" id="PF18942">
    <property type="entry name" value="DUF5689"/>
    <property type="match status" value="1"/>
</dbReference>
<protein>
    <recommendedName>
        <fullName evidence="2">DUF5689 domain-containing protein</fullName>
    </recommendedName>
</protein>
<dbReference type="InterPro" id="IPR043744">
    <property type="entry name" value="DUF5689"/>
</dbReference>
<dbReference type="KEGG" id="pseg:D3H65_29575"/>
<proteinExistence type="predicted"/>
<evidence type="ECO:0000313" key="4">
    <source>
        <dbReference type="Proteomes" id="UP000263900"/>
    </source>
</evidence>
<keyword evidence="4" id="KW-1185">Reference proteome</keyword>
<dbReference type="EMBL" id="CP032157">
    <property type="protein sequence ID" value="AXY77887.1"/>
    <property type="molecule type" value="Genomic_DNA"/>
</dbReference>
<organism evidence="3 4">
    <name type="scientific">Paraflavitalea soli</name>
    <dbReference type="NCBI Taxonomy" id="2315862"/>
    <lineage>
        <taxon>Bacteria</taxon>
        <taxon>Pseudomonadati</taxon>
        <taxon>Bacteroidota</taxon>
        <taxon>Chitinophagia</taxon>
        <taxon>Chitinophagales</taxon>
        <taxon>Chitinophagaceae</taxon>
        <taxon>Paraflavitalea</taxon>
    </lineage>
</organism>
<reference evidence="3 4" key="1">
    <citation type="submission" date="2018-09" db="EMBL/GenBank/DDBJ databases">
        <title>Genome sequencing of strain 6GH32-13.</title>
        <authorList>
            <person name="Weon H.-Y."/>
            <person name="Heo J."/>
            <person name="Kwon S.-W."/>
        </authorList>
    </citation>
    <scope>NUCLEOTIDE SEQUENCE [LARGE SCALE GENOMIC DNA]</scope>
    <source>
        <strain evidence="3 4">5GH32-13</strain>
    </source>
</reference>
<dbReference type="Proteomes" id="UP000263900">
    <property type="component" value="Chromosome"/>
</dbReference>
<dbReference type="AlphaFoldDB" id="A0A3B7MVD6"/>
<sequence>MKKIILYSFFLLSLASLWGCKKDNYPGGAINSFIGIYDLRNIYKGQDVTLTKENMLGSTSITGMVVSEHSGGNLPAGLLVIQDMRRLGLLRGIAIPIGAEAANYHPGDSVVANVEGALLKRVDGILQITNLPANAIKKVSSGNSYLALRVPISFMLANPADYESVLSVIVKGGFDPLPAAGDVLSGDKLLNDGFGNITLHTAANASFANLQAPVLANFYGIAFNTNGPEGTLVPRFHLRTDNDVVVLSSVIEIPPVIITGFMSDVAGGDGNYEYIQMMATKDINFATTPFSVVVTNNANASNPSGYPVNGWATGNQRTFKFNLTTGSAAKGSFFYVGGTTKRINGSGSTSMSTSNWIRTLDYVNNNGDGFGAKTGGLFANSGNASGLAVFEGTDLTGNSKPVDVIFVATGGSLYTAGPPAMGYRITNNDWYDVKNPITLQDQPFYRQGSNTLSLTYATADQGYFNLLGGEYNLSLGRWTKARTQTNYLLTKQSPVTEIEGEGATKLK</sequence>
<dbReference type="OrthoDB" id="1111074at2"/>
<feature type="domain" description="DUF5689" evidence="2">
    <location>
        <begin position="35"/>
        <end position="244"/>
    </location>
</feature>
<accession>A0A3B7MVD6</accession>
<evidence type="ECO:0000313" key="3">
    <source>
        <dbReference type="EMBL" id="AXY77887.1"/>
    </source>
</evidence>
<name>A0A3B7MVD6_9BACT</name>
<feature type="chain" id="PRO_5017602644" description="DUF5689 domain-containing protein" evidence="1">
    <location>
        <begin position="19"/>
        <end position="507"/>
    </location>
</feature>
<evidence type="ECO:0000256" key="1">
    <source>
        <dbReference type="SAM" id="SignalP"/>
    </source>
</evidence>